<feature type="transmembrane region" description="Helical" evidence="1">
    <location>
        <begin position="118"/>
        <end position="136"/>
    </location>
</feature>
<gene>
    <name evidence="2" type="ORF">PH603_00905</name>
</gene>
<feature type="transmembrane region" description="Helical" evidence="1">
    <location>
        <begin position="331"/>
        <end position="348"/>
    </location>
</feature>
<feature type="transmembrane region" description="Helical" evidence="1">
    <location>
        <begin position="186"/>
        <end position="204"/>
    </location>
</feature>
<feature type="transmembrane region" description="Helical" evidence="1">
    <location>
        <begin position="143"/>
        <end position="166"/>
    </location>
</feature>
<feature type="transmembrane region" description="Helical" evidence="1">
    <location>
        <begin position="40"/>
        <end position="63"/>
    </location>
</feature>
<feature type="transmembrane region" description="Helical" evidence="1">
    <location>
        <begin position="84"/>
        <end position="106"/>
    </location>
</feature>
<dbReference type="Proteomes" id="UP001217500">
    <property type="component" value="Chromosome"/>
</dbReference>
<dbReference type="RefSeq" id="WP_289504034.1">
    <property type="nucleotide sequence ID" value="NZ_CP116805.1"/>
</dbReference>
<accession>A0AAF0BMB1</accession>
<dbReference type="PANTHER" id="PTHR37814">
    <property type="entry name" value="CONSERVED MEMBRANE PROTEIN"/>
    <property type="match status" value="1"/>
</dbReference>
<dbReference type="AlphaFoldDB" id="A0AAF0BMB1"/>
<protein>
    <recommendedName>
        <fullName evidence="4">Membrane protein YkvI</fullName>
    </recommendedName>
</protein>
<organism evidence="2 3">
    <name type="scientific">Gimibacter soli</name>
    <dbReference type="NCBI Taxonomy" id="3024400"/>
    <lineage>
        <taxon>Bacteria</taxon>
        <taxon>Pseudomonadati</taxon>
        <taxon>Pseudomonadota</taxon>
        <taxon>Alphaproteobacteria</taxon>
        <taxon>Kordiimonadales</taxon>
        <taxon>Temperatibacteraceae</taxon>
        <taxon>Gimibacter</taxon>
    </lineage>
</organism>
<keyword evidence="1" id="KW-0812">Transmembrane</keyword>
<dbReference type="KEGG" id="gso:PH603_00905"/>
<dbReference type="PANTHER" id="PTHR37814:SF1">
    <property type="entry name" value="MEMBRANE PROTEIN"/>
    <property type="match status" value="1"/>
</dbReference>
<evidence type="ECO:0000313" key="2">
    <source>
        <dbReference type="EMBL" id="WCL54315.1"/>
    </source>
</evidence>
<dbReference type="InterPro" id="IPR038728">
    <property type="entry name" value="YkvI-like"/>
</dbReference>
<reference evidence="2" key="1">
    <citation type="submission" date="2023-01" db="EMBL/GenBank/DDBJ databases">
        <title>The genome sequence of Kordiimonadaceae bacterium 6D33.</title>
        <authorList>
            <person name="Liu Y."/>
        </authorList>
    </citation>
    <scope>NUCLEOTIDE SEQUENCE</scope>
    <source>
        <strain evidence="2">6D33</strain>
    </source>
</reference>
<feature type="transmembrane region" description="Helical" evidence="1">
    <location>
        <begin position="262"/>
        <end position="284"/>
    </location>
</feature>
<name>A0AAF0BMB1_9PROT</name>
<sequence length="361" mass="38290">MSAFRTYLLPGLMFQSVVIGGGYATGRELVEFFFASGPMGGLFGLLVAGLCFGIVLAAGFEFARVTGAYDYRHFCRELLGRGWVVFEIAFMALLLLIMSVIASAAGELVSLSFGLPPLAGTIALMALIALLTFYGTETIKRVLAFWSFVLYAVYILLFIFAFTHFGDTIAGVYESADAGEGWLKGGILYAGYNLAVLPAVLFAVKGQTSRKETVTSGLLAGAIAVIPAVLFFIAMMALYPAIGDEPVPAAALMAALDVPGFGLLFQIVVFGTFVETGTALLHAVNERLDSNFTEAGKSLPRQARPLVAVVVIAAAILAGTSFGIIDLIARGYGFLTLVFIGVLVLPLLTKGVWRAFRAPTT</sequence>
<evidence type="ECO:0008006" key="4">
    <source>
        <dbReference type="Google" id="ProtNLM"/>
    </source>
</evidence>
<keyword evidence="3" id="KW-1185">Reference proteome</keyword>
<feature type="transmembrane region" description="Helical" evidence="1">
    <location>
        <begin position="305"/>
        <end position="325"/>
    </location>
</feature>
<proteinExistence type="predicted"/>
<keyword evidence="1" id="KW-1133">Transmembrane helix</keyword>
<dbReference type="EMBL" id="CP116805">
    <property type="protein sequence ID" value="WCL54315.1"/>
    <property type="molecule type" value="Genomic_DNA"/>
</dbReference>
<evidence type="ECO:0000313" key="3">
    <source>
        <dbReference type="Proteomes" id="UP001217500"/>
    </source>
</evidence>
<keyword evidence="1" id="KW-0472">Membrane</keyword>
<feature type="transmembrane region" description="Helical" evidence="1">
    <location>
        <begin position="216"/>
        <end position="242"/>
    </location>
</feature>
<evidence type="ECO:0000256" key="1">
    <source>
        <dbReference type="SAM" id="Phobius"/>
    </source>
</evidence>